<comment type="subcellular location">
    <subcellularLocation>
        <location evidence="8">Cytoplasm</location>
    </subcellularLocation>
</comment>
<dbReference type="CDD" id="cd10027">
    <property type="entry name" value="UDG-F1-like"/>
    <property type="match status" value="1"/>
</dbReference>
<evidence type="ECO:0000256" key="2">
    <source>
        <dbReference type="ARBA" id="ARBA00002631"/>
    </source>
</evidence>
<dbReference type="PANTHER" id="PTHR11264">
    <property type="entry name" value="URACIL-DNA GLYCOSYLASE"/>
    <property type="match status" value="1"/>
</dbReference>
<dbReference type="GO" id="GO:0097510">
    <property type="term" value="P:base-excision repair, AP site formation via deaminated base removal"/>
    <property type="evidence" value="ECO:0007669"/>
    <property type="project" value="TreeGrafter"/>
</dbReference>
<feature type="region of interest" description="Disordered" evidence="11">
    <location>
        <begin position="105"/>
        <end position="130"/>
    </location>
</feature>
<dbReference type="NCBIfam" id="NF003589">
    <property type="entry name" value="PRK05254.1-2"/>
    <property type="match status" value="1"/>
</dbReference>
<keyword evidence="5 8" id="KW-0227">DNA damage</keyword>
<dbReference type="SMART" id="SM00986">
    <property type="entry name" value="UDG"/>
    <property type="match status" value="1"/>
</dbReference>
<dbReference type="FunFam" id="3.40.470.10:FF:000001">
    <property type="entry name" value="Uracil-DNA glycosylase"/>
    <property type="match status" value="1"/>
</dbReference>
<evidence type="ECO:0000256" key="6">
    <source>
        <dbReference type="ARBA" id="ARBA00022801"/>
    </source>
</evidence>
<evidence type="ECO:0000256" key="1">
    <source>
        <dbReference type="ARBA" id="ARBA00001400"/>
    </source>
</evidence>
<dbReference type="InterPro" id="IPR002043">
    <property type="entry name" value="UDG_fam1"/>
</dbReference>
<dbReference type="PANTHER" id="PTHR11264:SF0">
    <property type="entry name" value="URACIL-DNA GLYCOSYLASE"/>
    <property type="match status" value="1"/>
</dbReference>
<dbReference type="STRING" id="1499966.U14_03070"/>
<evidence type="ECO:0000313" key="14">
    <source>
        <dbReference type="Proteomes" id="UP000030700"/>
    </source>
</evidence>
<proteinExistence type="inferred from homology"/>
<keyword evidence="8" id="KW-0963">Cytoplasm</keyword>
<dbReference type="PROSITE" id="PS00130">
    <property type="entry name" value="U_DNA_GLYCOSYLASE"/>
    <property type="match status" value="1"/>
</dbReference>
<evidence type="ECO:0000256" key="4">
    <source>
        <dbReference type="ARBA" id="ARBA00012030"/>
    </source>
</evidence>
<dbReference type="NCBIfam" id="NF003588">
    <property type="entry name" value="PRK05254.1-1"/>
    <property type="match status" value="1"/>
</dbReference>
<evidence type="ECO:0000256" key="9">
    <source>
        <dbReference type="PROSITE-ProRule" id="PRU10072"/>
    </source>
</evidence>
<organism evidence="13">
    <name type="scientific">Candidatus Moduliflexus flocculans</name>
    <dbReference type="NCBI Taxonomy" id="1499966"/>
    <lineage>
        <taxon>Bacteria</taxon>
        <taxon>Candidatus Moduliflexota</taxon>
        <taxon>Candidatus Moduliflexia</taxon>
        <taxon>Candidatus Moduliflexales</taxon>
        <taxon>Candidatus Moduliflexaceae</taxon>
    </lineage>
</organism>
<evidence type="ECO:0000256" key="11">
    <source>
        <dbReference type="SAM" id="MobiDB-lite"/>
    </source>
</evidence>
<keyword evidence="7 8" id="KW-0234">DNA repair</keyword>
<keyword evidence="6 8" id="KW-0378">Hydrolase</keyword>
<evidence type="ECO:0000256" key="5">
    <source>
        <dbReference type="ARBA" id="ARBA00022763"/>
    </source>
</evidence>
<evidence type="ECO:0000259" key="12">
    <source>
        <dbReference type="SMART" id="SM00986"/>
    </source>
</evidence>
<dbReference type="InterPro" id="IPR005122">
    <property type="entry name" value="Uracil-DNA_glycosylase-like"/>
</dbReference>
<dbReference type="GO" id="GO:0004844">
    <property type="term" value="F:uracil DNA N-glycosylase activity"/>
    <property type="evidence" value="ECO:0007669"/>
    <property type="project" value="UniProtKB-UniRule"/>
</dbReference>
<reference evidence="13" key="1">
    <citation type="journal article" date="2015" name="PeerJ">
        <title>First genomic representation of candidate bacterial phylum KSB3 points to enhanced environmental sensing as a trigger of wastewater bulking.</title>
        <authorList>
            <person name="Sekiguchi Y."/>
            <person name="Ohashi A."/>
            <person name="Parks D.H."/>
            <person name="Yamauchi T."/>
            <person name="Tyson G.W."/>
            <person name="Hugenholtz P."/>
        </authorList>
    </citation>
    <scope>NUCLEOTIDE SEQUENCE [LARGE SCALE GENOMIC DNA]</scope>
</reference>
<comment type="function">
    <text evidence="2 8 10">Excises uracil residues from the DNA which can arise as a result of misincorporation of dUMP residues by DNA polymerase or due to deamination of cytosine.</text>
</comment>
<dbReference type="SUPFAM" id="SSF52141">
    <property type="entry name" value="Uracil-DNA glycosylase-like"/>
    <property type="match status" value="1"/>
</dbReference>
<evidence type="ECO:0000256" key="3">
    <source>
        <dbReference type="ARBA" id="ARBA00008184"/>
    </source>
</evidence>
<dbReference type="NCBIfam" id="TIGR00628">
    <property type="entry name" value="ung"/>
    <property type="match status" value="1"/>
</dbReference>
<dbReference type="InterPro" id="IPR018085">
    <property type="entry name" value="Ura-DNA_Glyclase_AS"/>
</dbReference>
<accession>A0A081BN58</accession>
<dbReference type="GO" id="GO:0005737">
    <property type="term" value="C:cytoplasm"/>
    <property type="evidence" value="ECO:0007669"/>
    <property type="project" value="UniProtKB-SubCell"/>
</dbReference>
<dbReference type="Proteomes" id="UP000030700">
    <property type="component" value="Unassembled WGS sequence"/>
</dbReference>
<dbReference type="EMBL" id="DF820457">
    <property type="protein sequence ID" value="GAK51824.1"/>
    <property type="molecule type" value="Genomic_DNA"/>
</dbReference>
<dbReference type="SMART" id="SM00987">
    <property type="entry name" value="UreE_C"/>
    <property type="match status" value="1"/>
</dbReference>
<feature type="compositionally biased region" description="Polar residues" evidence="11">
    <location>
        <begin position="114"/>
        <end position="130"/>
    </location>
</feature>
<protein>
    <recommendedName>
        <fullName evidence="4 8">Uracil-DNA glycosylase</fullName>
        <shortName evidence="8">UDG</shortName>
        <ecNumber evidence="4 8">3.2.2.27</ecNumber>
    </recommendedName>
</protein>
<comment type="catalytic activity">
    <reaction evidence="1 8 10">
        <text>Hydrolyzes single-stranded DNA or mismatched double-stranded DNA and polynucleotides, releasing free uracil.</text>
        <dbReference type="EC" id="3.2.2.27"/>
    </reaction>
</comment>
<dbReference type="AlphaFoldDB" id="A0A081BN58"/>
<dbReference type="InterPro" id="IPR023811">
    <property type="entry name" value="CHP04076"/>
</dbReference>
<dbReference type="InterPro" id="IPR036895">
    <property type="entry name" value="Uracil-DNA_glycosylase-like_sf"/>
</dbReference>
<name>A0A081BN58_9BACT</name>
<evidence type="ECO:0000313" key="13">
    <source>
        <dbReference type="EMBL" id="GAK51824.1"/>
    </source>
</evidence>
<evidence type="ECO:0000256" key="8">
    <source>
        <dbReference type="HAMAP-Rule" id="MF_00148"/>
    </source>
</evidence>
<comment type="similarity">
    <text evidence="3 8 10">Belongs to the uracil-DNA glycosylase (UDG) superfamily. UNG family.</text>
</comment>
<feature type="active site" description="Proton acceptor" evidence="8 9">
    <location>
        <position position="193"/>
    </location>
</feature>
<evidence type="ECO:0000256" key="7">
    <source>
        <dbReference type="ARBA" id="ARBA00023204"/>
    </source>
</evidence>
<keyword evidence="14" id="KW-1185">Reference proteome</keyword>
<dbReference type="NCBIfam" id="NF003592">
    <property type="entry name" value="PRK05254.1-5"/>
    <property type="match status" value="1"/>
</dbReference>
<evidence type="ECO:0000256" key="10">
    <source>
        <dbReference type="RuleBase" id="RU003780"/>
    </source>
</evidence>
<dbReference type="Gene3D" id="3.40.470.10">
    <property type="entry name" value="Uracil-DNA glycosylase-like domain"/>
    <property type="match status" value="1"/>
</dbReference>
<dbReference type="HAMAP" id="MF_00148">
    <property type="entry name" value="UDG"/>
    <property type="match status" value="1"/>
</dbReference>
<gene>
    <name evidence="8" type="primary">ung</name>
    <name evidence="13" type="ORF">U14_03070</name>
</gene>
<dbReference type="EC" id="3.2.2.27" evidence="4 8"/>
<feature type="domain" description="Uracil-DNA glycosylase-like" evidence="12">
    <location>
        <begin position="178"/>
        <end position="339"/>
    </location>
</feature>
<dbReference type="NCBIfam" id="NF003591">
    <property type="entry name" value="PRK05254.1-4"/>
    <property type="match status" value="1"/>
</dbReference>
<dbReference type="NCBIfam" id="TIGR04076">
    <property type="entry name" value="TIGR04076 family protein"/>
    <property type="match status" value="1"/>
</dbReference>
<dbReference type="HOGENOM" id="CLU_032162_1_1_0"/>
<sequence>MPTCKITVIKRTAYHDLAEEYMRDASKFGVCNLFREGQEFIVRDPFRLPEGFCEWAWGDIRHHILMVSGGADMAWMKQRNTLIAGCTDWFRPVLFKIERIDDDTAKTPRKQAKSNKQPTSETAQSVSPSNFALPTSWQTHLRGEMAQPYFQELMAFVQQEYATRAVYPPADLLFSAFQAVPFEQVKVVILGQDPYHGKGQANGLAFSVSDGVSVPPSLKNIFQEIAQDLGQPIPTSGNLMRWAEQGVLLLNAILTVVEKTPRSHQNKGWERFTDAVIRILSEQREHLVFLLWGAYAQKKGDLIDRQRGHLILEAAHPSPYSAANGFFGCRHFSQTNVFLETHGLTPIRW</sequence>
<dbReference type="Pfam" id="PF03167">
    <property type="entry name" value="UDG"/>
    <property type="match status" value="1"/>
</dbReference>